<dbReference type="Proteomes" id="UP000299102">
    <property type="component" value="Unassembled WGS sequence"/>
</dbReference>
<protein>
    <submittedName>
        <fullName evidence="1">Uncharacterized protein</fullName>
    </submittedName>
</protein>
<comment type="caution">
    <text evidence="1">The sequence shown here is derived from an EMBL/GenBank/DDBJ whole genome shotgun (WGS) entry which is preliminary data.</text>
</comment>
<reference evidence="1 2" key="1">
    <citation type="journal article" date="2019" name="Commun. Biol.">
        <title>The bagworm genome reveals a unique fibroin gene that provides high tensile strength.</title>
        <authorList>
            <person name="Kono N."/>
            <person name="Nakamura H."/>
            <person name="Ohtoshi R."/>
            <person name="Tomita M."/>
            <person name="Numata K."/>
            <person name="Arakawa K."/>
        </authorList>
    </citation>
    <scope>NUCLEOTIDE SEQUENCE [LARGE SCALE GENOMIC DNA]</scope>
</reference>
<organism evidence="1 2">
    <name type="scientific">Eumeta variegata</name>
    <name type="common">Bagworm moth</name>
    <name type="synonym">Eumeta japonica</name>
    <dbReference type="NCBI Taxonomy" id="151549"/>
    <lineage>
        <taxon>Eukaryota</taxon>
        <taxon>Metazoa</taxon>
        <taxon>Ecdysozoa</taxon>
        <taxon>Arthropoda</taxon>
        <taxon>Hexapoda</taxon>
        <taxon>Insecta</taxon>
        <taxon>Pterygota</taxon>
        <taxon>Neoptera</taxon>
        <taxon>Endopterygota</taxon>
        <taxon>Lepidoptera</taxon>
        <taxon>Glossata</taxon>
        <taxon>Ditrysia</taxon>
        <taxon>Tineoidea</taxon>
        <taxon>Psychidae</taxon>
        <taxon>Oiketicinae</taxon>
        <taxon>Eumeta</taxon>
    </lineage>
</organism>
<gene>
    <name evidence="1" type="ORF">EVAR_43015_1</name>
</gene>
<evidence type="ECO:0000313" key="1">
    <source>
        <dbReference type="EMBL" id="GBP63999.1"/>
    </source>
</evidence>
<name>A0A4C1XP46_EUMVA</name>
<dbReference type="AlphaFoldDB" id="A0A4C1XP46"/>
<sequence length="144" mass="15722">MKAVSVWPRCLNISTDSSPRESGVAAIFRARGRVVATATWLTRGIRPRCNSLRIILSSDMIHVDETDPVGGLTLGADPEVVPSSRTLGSFTQVASPTPTLRPYPQIRPAGLTRRSYTQVLPIGLTRRSYPQVLPSGLTPLLWED</sequence>
<accession>A0A4C1XP46</accession>
<dbReference type="EMBL" id="BGZK01000885">
    <property type="protein sequence ID" value="GBP63999.1"/>
    <property type="molecule type" value="Genomic_DNA"/>
</dbReference>
<proteinExistence type="predicted"/>
<evidence type="ECO:0000313" key="2">
    <source>
        <dbReference type="Proteomes" id="UP000299102"/>
    </source>
</evidence>
<keyword evidence="2" id="KW-1185">Reference proteome</keyword>